<dbReference type="FunFam" id="3.40.50.150:FF:000012">
    <property type="entry name" value="tRNA/tmRNA (uracil-C(5))-methyltransferase"/>
    <property type="match status" value="1"/>
</dbReference>
<dbReference type="PANTHER" id="PTHR47790:SF2">
    <property type="entry name" value="TRNA_TMRNA (URACIL-C(5))-METHYLTRANSFERASE"/>
    <property type="match status" value="1"/>
</dbReference>
<feature type="binding site" evidence="7 8">
    <location>
        <position position="214"/>
    </location>
    <ligand>
        <name>S-adenosyl-L-methionine</name>
        <dbReference type="ChEBI" id="CHEBI:59789"/>
    </ligand>
</feature>
<dbReference type="EC" id="2.1.1.35" evidence="7"/>
<organism evidence="10 11">
    <name type="scientific">Neptunomonas qingdaonensis</name>
    <dbReference type="NCBI Taxonomy" id="1045558"/>
    <lineage>
        <taxon>Bacteria</taxon>
        <taxon>Pseudomonadati</taxon>
        <taxon>Pseudomonadota</taxon>
        <taxon>Gammaproteobacteria</taxon>
        <taxon>Oceanospirillales</taxon>
        <taxon>Oceanospirillaceae</taxon>
        <taxon>Neptunomonas</taxon>
    </lineage>
</organism>
<sequence>MALSDIQPERYDQLLAEKVAGVRDSFVDFVIPDVEVFASPKTNYRLRAEFRVWHEGDDLYYVMFEPGDNRNPIRVDTCEMVAPRIRDVMFELIDVIKENPALRFKLFQVDFLSTLSGELLVSLLYHRPIDDAWAQQVQTLRERFSIDVVGRSRKKKLIIERDFVIEKLDINGRVYEYKQVENSFTQPNGEVCKDMIRWALDVTKDAGGDLVEFYCGSGTFTMPLAQNFKRVVATEISKTSVRAAEYNIEVNGITNLDVLRMPSEDLTLVLQGKKETRKVEGLDLGSCQFSTVLVDPPRSGLDDETVAQVTEYEHIVYISCNPDTLRENLKIITATHKVERFAVFDQFPYTHHLECGVYLTRK</sequence>
<dbReference type="NCBIfam" id="TIGR02143">
    <property type="entry name" value="trmA_only"/>
    <property type="match status" value="1"/>
</dbReference>
<comment type="similarity">
    <text evidence="7">Belongs to the class I-like SAM-binding methyltransferase superfamily. RNA M5U methyltransferase family. TrmA subfamily.</text>
</comment>
<feature type="binding site" evidence="7 8">
    <location>
        <position position="295"/>
    </location>
    <ligand>
        <name>S-adenosyl-L-methionine</name>
        <dbReference type="ChEBI" id="CHEBI:59789"/>
    </ligand>
</feature>
<feature type="binding site" evidence="7 8">
    <location>
        <position position="235"/>
    </location>
    <ligand>
        <name>S-adenosyl-L-methionine</name>
        <dbReference type="ChEBI" id="CHEBI:59789"/>
    </ligand>
</feature>
<feature type="active site" description="Proton acceptor" evidence="7">
    <location>
        <position position="354"/>
    </location>
</feature>
<comment type="catalytic activity">
    <reaction evidence="5 7">
        <text>uridine(341) in tmRNA + S-adenosyl-L-methionine = 5-methyluridine(341) in tmRNA + S-adenosyl-L-homocysteine + H(+)</text>
        <dbReference type="Rhea" id="RHEA:43612"/>
        <dbReference type="Rhea" id="RHEA-COMP:10630"/>
        <dbReference type="Rhea" id="RHEA-COMP:10631"/>
        <dbReference type="ChEBI" id="CHEBI:15378"/>
        <dbReference type="ChEBI" id="CHEBI:57856"/>
        <dbReference type="ChEBI" id="CHEBI:59789"/>
        <dbReference type="ChEBI" id="CHEBI:65315"/>
        <dbReference type="ChEBI" id="CHEBI:74447"/>
    </reaction>
</comment>
<reference evidence="11" key="1">
    <citation type="submission" date="2016-10" db="EMBL/GenBank/DDBJ databases">
        <authorList>
            <person name="Varghese N."/>
            <person name="Submissions S."/>
        </authorList>
    </citation>
    <scope>NUCLEOTIDE SEQUENCE [LARGE SCALE GENOMIC DNA]</scope>
    <source>
        <strain evidence="11">CGMCC 1.10971</strain>
    </source>
</reference>
<dbReference type="EMBL" id="FOOU01000003">
    <property type="protein sequence ID" value="SFG08499.1"/>
    <property type="molecule type" value="Genomic_DNA"/>
</dbReference>
<evidence type="ECO:0000256" key="5">
    <source>
        <dbReference type="ARBA" id="ARBA00051255"/>
    </source>
</evidence>
<keyword evidence="2 7" id="KW-0808">Transferase</keyword>
<dbReference type="Proteomes" id="UP000198623">
    <property type="component" value="Unassembled WGS sequence"/>
</dbReference>
<dbReference type="GO" id="GO:0019843">
    <property type="term" value="F:rRNA binding"/>
    <property type="evidence" value="ECO:0007669"/>
    <property type="project" value="TreeGrafter"/>
</dbReference>
<dbReference type="PROSITE" id="PS01230">
    <property type="entry name" value="TRMA_1"/>
    <property type="match status" value="1"/>
</dbReference>
<evidence type="ECO:0000313" key="11">
    <source>
        <dbReference type="Proteomes" id="UP000198623"/>
    </source>
</evidence>
<proteinExistence type="inferred from homology"/>
<gene>
    <name evidence="7" type="primary">trmA</name>
    <name evidence="10" type="ORF">SAMN05216175_103168</name>
</gene>
<dbReference type="SUPFAM" id="SSF53335">
    <property type="entry name" value="S-adenosyl-L-methionine-dependent methyltransferases"/>
    <property type="match status" value="1"/>
</dbReference>
<keyword evidence="4 7" id="KW-0819">tRNA processing</keyword>
<comment type="caution">
    <text evidence="7">Lacks conserved residue(s) required for the propagation of feature annotation.</text>
</comment>
<dbReference type="STRING" id="1045558.SAMN05216175_103168"/>
<evidence type="ECO:0000256" key="7">
    <source>
        <dbReference type="HAMAP-Rule" id="MF_01011"/>
    </source>
</evidence>
<dbReference type="PROSITE" id="PS01231">
    <property type="entry name" value="TRMA_2"/>
    <property type="match status" value="1"/>
</dbReference>
<dbReference type="PANTHER" id="PTHR47790">
    <property type="entry name" value="TRNA/TMRNA (URACIL-C(5))-METHYLTRANSFERASE"/>
    <property type="match status" value="1"/>
</dbReference>
<dbReference type="AlphaFoldDB" id="A0A1I2P093"/>
<protein>
    <recommendedName>
        <fullName evidence="7">tRNA/tmRNA (uracil-C(5))-methyltransferase</fullName>
        <ecNumber evidence="7">2.1.1.35</ecNumber>
    </recommendedName>
    <alternativeName>
        <fullName evidence="7">tRNA (uracil(54)-C(5))-methyltransferase</fullName>
    </alternativeName>
    <alternativeName>
        <fullName evidence="7">tRNA(m5U54)-methyltransferase</fullName>
        <shortName evidence="7">RUMT</shortName>
    </alternativeName>
    <alternativeName>
        <fullName evidence="7">tmRNA (uracil(341)-C(5))-methyltransferase</fullName>
    </alternativeName>
</protein>
<evidence type="ECO:0000256" key="4">
    <source>
        <dbReference type="ARBA" id="ARBA00022694"/>
    </source>
</evidence>
<dbReference type="OrthoDB" id="9804590at2"/>
<dbReference type="Gene3D" id="2.40.50.1070">
    <property type="match status" value="1"/>
</dbReference>
<name>A0A1I2P093_9GAMM</name>
<accession>A0A1I2P093</accession>
<evidence type="ECO:0000256" key="3">
    <source>
        <dbReference type="ARBA" id="ARBA00022691"/>
    </source>
</evidence>
<keyword evidence="11" id="KW-1185">Reference proteome</keyword>
<dbReference type="InterPro" id="IPR030390">
    <property type="entry name" value="MeTrfase_TrmA_AS"/>
</dbReference>
<evidence type="ECO:0000256" key="1">
    <source>
        <dbReference type="ARBA" id="ARBA00022603"/>
    </source>
</evidence>
<dbReference type="GO" id="GO:0030488">
    <property type="term" value="P:tRNA methylation"/>
    <property type="evidence" value="ECO:0007669"/>
    <property type="project" value="UniProtKB-UniRule"/>
</dbReference>
<dbReference type="InterPro" id="IPR010280">
    <property type="entry name" value="U5_MeTrfase_fam"/>
</dbReference>
<dbReference type="InterPro" id="IPR011869">
    <property type="entry name" value="TrmA_MeTrfase"/>
</dbReference>
<dbReference type="GO" id="GO:0000049">
    <property type="term" value="F:tRNA binding"/>
    <property type="evidence" value="ECO:0007669"/>
    <property type="project" value="TreeGrafter"/>
</dbReference>
<evidence type="ECO:0000256" key="8">
    <source>
        <dbReference type="PROSITE-ProRule" id="PRU01024"/>
    </source>
</evidence>
<evidence type="ECO:0000256" key="9">
    <source>
        <dbReference type="PROSITE-ProRule" id="PRU10015"/>
    </source>
</evidence>
<dbReference type="Pfam" id="PF05958">
    <property type="entry name" value="tRNA_U5-meth_tr"/>
    <property type="match status" value="1"/>
</dbReference>
<dbReference type="GO" id="GO:0005829">
    <property type="term" value="C:cytosol"/>
    <property type="evidence" value="ECO:0007669"/>
    <property type="project" value="TreeGrafter"/>
</dbReference>
<evidence type="ECO:0000313" key="10">
    <source>
        <dbReference type="EMBL" id="SFG08499.1"/>
    </source>
</evidence>
<comment type="catalytic activity">
    <reaction evidence="6 7">
        <text>uridine(54) in tRNA + S-adenosyl-L-methionine = 5-methyluridine(54) in tRNA + S-adenosyl-L-homocysteine + H(+)</text>
        <dbReference type="Rhea" id="RHEA:42712"/>
        <dbReference type="Rhea" id="RHEA-COMP:10167"/>
        <dbReference type="Rhea" id="RHEA-COMP:10193"/>
        <dbReference type="ChEBI" id="CHEBI:15378"/>
        <dbReference type="ChEBI" id="CHEBI:57856"/>
        <dbReference type="ChEBI" id="CHEBI:59789"/>
        <dbReference type="ChEBI" id="CHEBI:65315"/>
        <dbReference type="ChEBI" id="CHEBI:74447"/>
        <dbReference type="EC" id="2.1.1.35"/>
    </reaction>
</comment>
<dbReference type="Gene3D" id="3.40.50.150">
    <property type="entry name" value="Vaccinia Virus protein VP39"/>
    <property type="match status" value="1"/>
</dbReference>
<evidence type="ECO:0000256" key="2">
    <source>
        <dbReference type="ARBA" id="ARBA00022679"/>
    </source>
</evidence>
<feature type="binding site" evidence="7 8">
    <location>
        <position position="186"/>
    </location>
    <ligand>
        <name>S-adenosyl-L-methionine</name>
        <dbReference type="ChEBI" id="CHEBI:59789"/>
    </ligand>
</feature>
<comment type="function">
    <text evidence="7">Dual-specificity methyltransferase that catalyzes the formation of 5-methyluridine at position 54 (m5U54) in all tRNAs, and that of position 341 (m5U341) in tmRNA (transfer-mRNA).</text>
</comment>
<dbReference type="HAMAP" id="MF_01011">
    <property type="entry name" value="RNA_methyltr_TrmA"/>
    <property type="match status" value="1"/>
</dbReference>
<dbReference type="PROSITE" id="PS51687">
    <property type="entry name" value="SAM_MT_RNA_M5U"/>
    <property type="match status" value="1"/>
</dbReference>
<evidence type="ECO:0000256" key="6">
    <source>
        <dbReference type="ARBA" id="ARBA00052788"/>
    </source>
</evidence>
<dbReference type="FunFam" id="2.40.50.1070:FF:000001">
    <property type="entry name" value="tRNA/tmRNA (uracil-C(5))-methyltransferase"/>
    <property type="match status" value="1"/>
</dbReference>
<dbReference type="GO" id="GO:0030697">
    <property type="term" value="F:tRNA (uracil(54)-C5)-methyltransferase activity, S-adenosyl methionine-dependent"/>
    <property type="evidence" value="ECO:0007669"/>
    <property type="project" value="UniProtKB-UniRule"/>
</dbReference>
<feature type="active site" description="Nucleophile" evidence="7 8">
    <location>
        <position position="320"/>
    </location>
</feature>
<dbReference type="InterPro" id="IPR030391">
    <property type="entry name" value="MeTrfase_TrmA_CS"/>
</dbReference>
<keyword evidence="3 7" id="KW-0949">S-adenosyl-L-methionine</keyword>
<keyword evidence="1 7" id="KW-0489">Methyltransferase</keyword>
<dbReference type="RefSeq" id="WP_090725692.1">
    <property type="nucleotide sequence ID" value="NZ_FOOU01000003.1"/>
</dbReference>
<dbReference type="InterPro" id="IPR029063">
    <property type="entry name" value="SAM-dependent_MTases_sf"/>
</dbReference>
<feature type="active site" evidence="9">
    <location>
        <position position="320"/>
    </location>
</feature>